<protein>
    <submittedName>
        <fullName evidence="7">DUF423 domain-containing protein</fullName>
    </submittedName>
</protein>
<feature type="transmembrane region" description="Helical" evidence="6">
    <location>
        <begin position="43"/>
        <end position="60"/>
    </location>
</feature>
<dbReference type="EMBL" id="JBHLVX010000022">
    <property type="protein sequence ID" value="MFC0267710.1"/>
    <property type="molecule type" value="Genomic_DNA"/>
</dbReference>
<dbReference type="RefSeq" id="WP_019950454.1">
    <property type="nucleotide sequence ID" value="NZ_JBHLVX010000022.1"/>
</dbReference>
<keyword evidence="5 6" id="KW-0472">Membrane</keyword>
<evidence type="ECO:0000313" key="7">
    <source>
        <dbReference type="EMBL" id="MFC0267710.1"/>
    </source>
</evidence>
<feature type="transmembrane region" description="Helical" evidence="6">
    <location>
        <begin position="97"/>
        <end position="121"/>
    </location>
</feature>
<evidence type="ECO:0000256" key="3">
    <source>
        <dbReference type="ARBA" id="ARBA00022692"/>
    </source>
</evidence>
<organism evidence="7 8">
    <name type="scientific">Kushneria aurantia</name>
    <dbReference type="NCBI Taxonomy" id="504092"/>
    <lineage>
        <taxon>Bacteria</taxon>
        <taxon>Pseudomonadati</taxon>
        <taxon>Pseudomonadota</taxon>
        <taxon>Gammaproteobacteria</taxon>
        <taxon>Oceanospirillales</taxon>
        <taxon>Halomonadaceae</taxon>
        <taxon>Kushneria</taxon>
    </lineage>
</organism>
<accession>A0ABV6G222</accession>
<name>A0ABV6G222_9GAMM</name>
<dbReference type="PANTHER" id="PTHR43461:SF1">
    <property type="entry name" value="TRANSMEMBRANE PROTEIN 256"/>
    <property type="match status" value="1"/>
</dbReference>
<comment type="caution">
    <text evidence="7">The sequence shown here is derived from an EMBL/GenBank/DDBJ whole genome shotgun (WGS) entry which is preliminary data.</text>
</comment>
<comment type="subcellular location">
    <subcellularLocation>
        <location evidence="1">Membrane</location>
        <topology evidence="1">Multi-pass membrane protein</topology>
    </subcellularLocation>
</comment>
<dbReference type="Pfam" id="PF04241">
    <property type="entry name" value="DUF423"/>
    <property type="match status" value="1"/>
</dbReference>
<reference evidence="7 8" key="1">
    <citation type="submission" date="2024-09" db="EMBL/GenBank/DDBJ databases">
        <authorList>
            <person name="Sun Q."/>
            <person name="Mori K."/>
        </authorList>
    </citation>
    <scope>NUCLEOTIDE SEQUENCE [LARGE SCALE GENOMIC DNA]</scope>
    <source>
        <strain evidence="7 8">CCM 7415</strain>
    </source>
</reference>
<dbReference type="Proteomes" id="UP001589814">
    <property type="component" value="Unassembled WGS sequence"/>
</dbReference>
<evidence type="ECO:0000256" key="4">
    <source>
        <dbReference type="ARBA" id="ARBA00022989"/>
    </source>
</evidence>
<gene>
    <name evidence="7" type="ORF">ACFFHW_06820</name>
</gene>
<dbReference type="PANTHER" id="PTHR43461">
    <property type="entry name" value="TRANSMEMBRANE PROTEIN 256"/>
    <property type="match status" value="1"/>
</dbReference>
<sequence length="127" mass="13584">MTQRHGWLLVALSGITLVIMGALGAHALADRLDPERLNGWHTAVRYQAWHTLAAMVVLVWRERTPLPGQRAVLWLWGLGTLAFCGSIYALSLGAPALFGPVTPLGGLALIAGWAALAVMALRRPGAQ</sequence>
<proteinExistence type="inferred from homology"/>
<dbReference type="InterPro" id="IPR006696">
    <property type="entry name" value="DUF423"/>
</dbReference>
<evidence type="ECO:0000256" key="6">
    <source>
        <dbReference type="SAM" id="Phobius"/>
    </source>
</evidence>
<evidence type="ECO:0000313" key="8">
    <source>
        <dbReference type="Proteomes" id="UP001589814"/>
    </source>
</evidence>
<feature type="transmembrane region" description="Helical" evidence="6">
    <location>
        <begin position="72"/>
        <end position="91"/>
    </location>
</feature>
<keyword evidence="4 6" id="KW-1133">Transmembrane helix</keyword>
<evidence type="ECO:0000256" key="2">
    <source>
        <dbReference type="ARBA" id="ARBA00009694"/>
    </source>
</evidence>
<evidence type="ECO:0000256" key="5">
    <source>
        <dbReference type="ARBA" id="ARBA00023136"/>
    </source>
</evidence>
<keyword evidence="8" id="KW-1185">Reference proteome</keyword>
<comment type="similarity">
    <text evidence="2">Belongs to the UPF0382 family.</text>
</comment>
<evidence type="ECO:0000256" key="1">
    <source>
        <dbReference type="ARBA" id="ARBA00004141"/>
    </source>
</evidence>
<keyword evidence="3 6" id="KW-0812">Transmembrane</keyword>